<dbReference type="Proteomes" id="UP000297280">
    <property type="component" value="Unassembled WGS sequence"/>
</dbReference>
<feature type="region of interest" description="Disordered" evidence="1">
    <location>
        <begin position="1"/>
        <end position="97"/>
    </location>
</feature>
<feature type="compositionally biased region" description="Acidic residues" evidence="1">
    <location>
        <begin position="88"/>
        <end position="97"/>
    </location>
</feature>
<sequence>MAPSKRQGDEISCPIQRAHGFSSQSRGSALIVKIVKKSSGRVSGPVKSNSGRRAAASIESSTASSRASRSLNEGKKRHGKDKVKSDPYDADNELEGR</sequence>
<evidence type="ECO:0000256" key="1">
    <source>
        <dbReference type="SAM" id="MobiDB-lite"/>
    </source>
</evidence>
<reference evidence="2 3" key="1">
    <citation type="submission" date="2017-12" db="EMBL/GenBank/DDBJ databases">
        <title>Comparative genomics of Botrytis spp.</title>
        <authorList>
            <person name="Valero-Jimenez C.A."/>
            <person name="Tapia P."/>
            <person name="Veloso J."/>
            <person name="Silva-Moreno E."/>
            <person name="Staats M."/>
            <person name="Valdes J.H."/>
            <person name="Van Kan J.A.L."/>
        </authorList>
    </citation>
    <scope>NUCLEOTIDE SEQUENCE [LARGE SCALE GENOMIC DNA]</scope>
    <source>
        <strain evidence="2 3">MUCL3349</strain>
    </source>
</reference>
<gene>
    <name evidence="2" type="ORF">BPOR_0115g00220</name>
</gene>
<proteinExistence type="predicted"/>
<organism evidence="2 3">
    <name type="scientific">Botrytis porri</name>
    <dbReference type="NCBI Taxonomy" id="87229"/>
    <lineage>
        <taxon>Eukaryota</taxon>
        <taxon>Fungi</taxon>
        <taxon>Dikarya</taxon>
        <taxon>Ascomycota</taxon>
        <taxon>Pezizomycotina</taxon>
        <taxon>Leotiomycetes</taxon>
        <taxon>Helotiales</taxon>
        <taxon>Sclerotiniaceae</taxon>
        <taxon>Botrytis</taxon>
    </lineage>
</organism>
<accession>A0A4Z1KXK7</accession>
<protein>
    <submittedName>
        <fullName evidence="2">Uncharacterized protein</fullName>
    </submittedName>
</protein>
<keyword evidence="3" id="KW-1185">Reference proteome</keyword>
<comment type="caution">
    <text evidence="2">The sequence shown here is derived from an EMBL/GenBank/DDBJ whole genome shotgun (WGS) entry which is preliminary data.</text>
</comment>
<evidence type="ECO:0000313" key="3">
    <source>
        <dbReference type="Proteomes" id="UP000297280"/>
    </source>
</evidence>
<dbReference type="EMBL" id="PQXO01000115">
    <property type="protein sequence ID" value="TGO89317.1"/>
    <property type="molecule type" value="Genomic_DNA"/>
</dbReference>
<name>A0A4Z1KXK7_9HELO</name>
<feature type="compositionally biased region" description="Low complexity" evidence="1">
    <location>
        <begin position="52"/>
        <end position="70"/>
    </location>
</feature>
<dbReference type="AlphaFoldDB" id="A0A4Z1KXK7"/>
<evidence type="ECO:0000313" key="2">
    <source>
        <dbReference type="EMBL" id="TGO89317.1"/>
    </source>
</evidence>